<keyword evidence="2" id="KW-0812">Transmembrane</keyword>
<protein>
    <submittedName>
        <fullName evidence="3">Uncharacterized protein</fullName>
    </submittedName>
</protein>
<keyword evidence="2" id="KW-1133">Transmembrane helix</keyword>
<dbReference type="EMBL" id="CP045119">
    <property type="protein sequence ID" value="QIN84105.1"/>
    <property type="molecule type" value="Genomic_DNA"/>
</dbReference>
<proteinExistence type="predicted"/>
<gene>
    <name evidence="3" type="ORF">GBA63_16730</name>
</gene>
<dbReference type="Proteomes" id="UP000501452">
    <property type="component" value="Chromosome"/>
</dbReference>
<reference evidence="3 4" key="1">
    <citation type="submission" date="2019-10" db="EMBL/GenBank/DDBJ databases">
        <title>Rubrobacter sp nov SCSIO 52090 isolated from a deep-sea sediment in the South China Sea.</title>
        <authorList>
            <person name="Chen R.W."/>
        </authorList>
    </citation>
    <scope>NUCLEOTIDE SEQUENCE [LARGE SCALE GENOMIC DNA]</scope>
    <source>
        <strain evidence="3 4">SCSIO 52909</strain>
    </source>
</reference>
<organism evidence="3 4">
    <name type="scientific">Rubrobacter tropicus</name>
    <dbReference type="NCBI Taxonomy" id="2653851"/>
    <lineage>
        <taxon>Bacteria</taxon>
        <taxon>Bacillati</taxon>
        <taxon>Actinomycetota</taxon>
        <taxon>Rubrobacteria</taxon>
        <taxon>Rubrobacterales</taxon>
        <taxon>Rubrobacteraceae</taxon>
        <taxon>Rubrobacter</taxon>
    </lineage>
</organism>
<evidence type="ECO:0000313" key="4">
    <source>
        <dbReference type="Proteomes" id="UP000501452"/>
    </source>
</evidence>
<name>A0A6G8QC81_9ACTN</name>
<feature type="transmembrane region" description="Helical" evidence="2">
    <location>
        <begin position="35"/>
        <end position="58"/>
    </location>
</feature>
<evidence type="ECO:0000313" key="3">
    <source>
        <dbReference type="EMBL" id="QIN84105.1"/>
    </source>
</evidence>
<keyword evidence="2" id="KW-0472">Membrane</keyword>
<evidence type="ECO:0000256" key="2">
    <source>
        <dbReference type="SAM" id="Phobius"/>
    </source>
</evidence>
<dbReference type="AlphaFoldDB" id="A0A6G8QC81"/>
<evidence type="ECO:0000256" key="1">
    <source>
        <dbReference type="SAM" id="MobiDB-lite"/>
    </source>
</evidence>
<dbReference type="KEGG" id="rub:GBA63_16730"/>
<sequence length="226" mass="24826">MDTRDTERLSGPDGRGTEHYEDRGLGPWLRRNPSLLLRLFIVMVFSFAASTVASNFSYGLEGAPTVLSVEELNRGELPAGTELGDYVEVRGTADVGDGEAMTGTADSEIAISSRYSTSYFYFGLQETGDNLLIQTTEGLPRGLANPKERVWSGKLETVGTVIFHDTTQEGLKRAGLTTDNSVPVINTGETPQYLRKIFPAYSAIIALWLLSVAWLVWKRNKPFLGL</sequence>
<feature type="region of interest" description="Disordered" evidence="1">
    <location>
        <begin position="1"/>
        <end position="23"/>
    </location>
</feature>
<accession>A0A6G8QC81</accession>
<feature type="transmembrane region" description="Helical" evidence="2">
    <location>
        <begin position="198"/>
        <end position="217"/>
    </location>
</feature>
<keyword evidence="4" id="KW-1185">Reference proteome</keyword>
<dbReference type="RefSeq" id="WP_166177972.1">
    <property type="nucleotide sequence ID" value="NZ_CP045119.1"/>
</dbReference>